<proteinExistence type="predicted"/>
<dbReference type="EMBL" id="BLLK01000022">
    <property type="protein sequence ID" value="GFH46325.1"/>
    <property type="molecule type" value="Genomic_DNA"/>
</dbReference>
<name>A0AAD3H0Y1_9STRA</name>
<dbReference type="Proteomes" id="UP001054902">
    <property type="component" value="Unassembled WGS sequence"/>
</dbReference>
<evidence type="ECO:0000256" key="1">
    <source>
        <dbReference type="SAM" id="MobiDB-lite"/>
    </source>
</evidence>
<dbReference type="AlphaFoldDB" id="A0AAD3H0Y1"/>
<keyword evidence="3" id="KW-1185">Reference proteome</keyword>
<comment type="caution">
    <text evidence="2">The sequence shown here is derived from an EMBL/GenBank/DDBJ whole genome shotgun (WGS) entry which is preliminary data.</text>
</comment>
<evidence type="ECO:0000313" key="2">
    <source>
        <dbReference type="EMBL" id="GFH46325.1"/>
    </source>
</evidence>
<evidence type="ECO:0000313" key="3">
    <source>
        <dbReference type="Proteomes" id="UP001054902"/>
    </source>
</evidence>
<feature type="region of interest" description="Disordered" evidence="1">
    <location>
        <begin position="32"/>
        <end position="60"/>
    </location>
</feature>
<gene>
    <name evidence="2" type="ORF">CTEN210_02799</name>
</gene>
<organism evidence="2 3">
    <name type="scientific">Chaetoceros tenuissimus</name>
    <dbReference type="NCBI Taxonomy" id="426638"/>
    <lineage>
        <taxon>Eukaryota</taxon>
        <taxon>Sar</taxon>
        <taxon>Stramenopiles</taxon>
        <taxon>Ochrophyta</taxon>
        <taxon>Bacillariophyta</taxon>
        <taxon>Coscinodiscophyceae</taxon>
        <taxon>Chaetocerotophycidae</taxon>
        <taxon>Chaetocerotales</taxon>
        <taxon>Chaetocerotaceae</taxon>
        <taxon>Chaetoceros</taxon>
    </lineage>
</organism>
<reference evidence="2 3" key="1">
    <citation type="journal article" date="2021" name="Sci. Rep.">
        <title>The genome of the diatom Chaetoceros tenuissimus carries an ancient integrated fragment of an extant virus.</title>
        <authorList>
            <person name="Hongo Y."/>
            <person name="Kimura K."/>
            <person name="Takaki Y."/>
            <person name="Yoshida Y."/>
            <person name="Baba S."/>
            <person name="Kobayashi G."/>
            <person name="Nagasaki K."/>
            <person name="Hano T."/>
            <person name="Tomaru Y."/>
        </authorList>
    </citation>
    <scope>NUCLEOTIDE SEQUENCE [LARGE SCALE GENOMIC DNA]</scope>
    <source>
        <strain evidence="2 3">NIES-3715</strain>
    </source>
</reference>
<protein>
    <submittedName>
        <fullName evidence="2">Uncharacterized protein</fullName>
    </submittedName>
</protein>
<sequence>MAITKNDSTSKEGLDDEYDTCDYVNIASAIPVPNPNTSEASGITRDNYSFTPSETGVDYNQYTQHDSTKEDSTKYQNSNQIGAGVVAAVIAMPLLGPVFATAAGVAAAYGTTQDGPAGDACRAAGDVALIAKEKAFQVNEKHHIVEKTKSGAQDVISQVQNVNGRQKIFENIGEFFSNSLKEIGNIFNFAVEKVKNASNHGKKKCSNGEAEPLNKN</sequence>
<accession>A0AAD3H0Y1</accession>
<feature type="compositionally biased region" description="Polar residues" evidence="1">
    <location>
        <begin position="35"/>
        <end position="60"/>
    </location>
</feature>